<dbReference type="Proteomes" id="UP001597399">
    <property type="component" value="Unassembled WGS sequence"/>
</dbReference>
<dbReference type="RefSeq" id="WP_253064040.1">
    <property type="nucleotide sequence ID" value="NZ_JAMXWM010000026.1"/>
</dbReference>
<dbReference type="PANTHER" id="PTHR46797:SF1">
    <property type="entry name" value="METHYLPHOSPHONATE SYNTHASE"/>
    <property type="match status" value="1"/>
</dbReference>
<evidence type="ECO:0000259" key="2">
    <source>
        <dbReference type="PROSITE" id="PS50943"/>
    </source>
</evidence>
<protein>
    <submittedName>
        <fullName evidence="3">Helix-turn-helix domain-containing protein</fullName>
    </submittedName>
</protein>
<gene>
    <name evidence="3" type="ORF">ACFSUE_05265</name>
</gene>
<dbReference type="EMBL" id="JBHUMQ010000014">
    <property type="protein sequence ID" value="MFD2693042.1"/>
    <property type="molecule type" value="Genomic_DNA"/>
</dbReference>
<evidence type="ECO:0000256" key="1">
    <source>
        <dbReference type="ARBA" id="ARBA00023125"/>
    </source>
</evidence>
<dbReference type="SMART" id="SM00530">
    <property type="entry name" value="HTH_XRE"/>
    <property type="match status" value="1"/>
</dbReference>
<dbReference type="InterPro" id="IPR050807">
    <property type="entry name" value="TransReg_Diox_bact_type"/>
</dbReference>
<dbReference type="SMART" id="SM00028">
    <property type="entry name" value="TPR"/>
    <property type="match status" value="7"/>
</dbReference>
<comment type="caution">
    <text evidence="3">The sequence shown here is derived from an EMBL/GenBank/DDBJ whole genome shotgun (WGS) entry which is preliminary data.</text>
</comment>
<evidence type="ECO:0000313" key="3">
    <source>
        <dbReference type="EMBL" id="MFD2693042.1"/>
    </source>
</evidence>
<accession>A0ABW5S0D0</accession>
<dbReference type="PROSITE" id="PS50943">
    <property type="entry name" value="HTH_CROC1"/>
    <property type="match status" value="1"/>
</dbReference>
<dbReference type="Pfam" id="PF13181">
    <property type="entry name" value="TPR_8"/>
    <property type="match status" value="1"/>
</dbReference>
<evidence type="ECO:0000313" key="4">
    <source>
        <dbReference type="Proteomes" id="UP001597399"/>
    </source>
</evidence>
<dbReference type="Pfam" id="PF01381">
    <property type="entry name" value="HTH_3"/>
    <property type="match status" value="1"/>
</dbReference>
<sequence length="432" mass="49754">MNYIQNIKKLRQEYGFTQGELAGPGLSRSMISLIESGRSVPSLKTLEIIANKLGVSASVLLEDTSVRDSGERKIDLSLINEKITICQTLIKANKLLEAQTVLRKTLNETNDSVIYKGVLLNYQGQILIKQKEYCKAIDIFEESLFYFDPSKHMKNIIDVYLNLAQLYKKVGNYSEAIDRALYGHILTESKSIDLESSYKFNFLFVLAYCYCKKKEFLKGRQTISQALTMINTNEVNNINGDLYMLKGVSELYSNENIEAVKSCKRAIEIFEVYDNKKRIYECLLNLGIAYRKLNKLHQSYAAILNSFEIATNLDEVMHVQNIIYELSLTLYLLKEYDQSKEWIRKGLSIMPSNVEFDGMLKYQLSKIYLKEKNVLEAEKLILEALDCFNNDVHWQAQCLHHKADILHEKLDKENAFLAMKESSQLILAAAWR</sequence>
<feature type="domain" description="HTH cro/C1-type" evidence="2">
    <location>
        <begin position="7"/>
        <end position="60"/>
    </location>
</feature>
<dbReference type="SUPFAM" id="SSF47413">
    <property type="entry name" value="lambda repressor-like DNA-binding domains"/>
    <property type="match status" value="1"/>
</dbReference>
<dbReference type="InterPro" id="IPR011990">
    <property type="entry name" value="TPR-like_helical_dom_sf"/>
</dbReference>
<keyword evidence="4" id="KW-1185">Reference proteome</keyword>
<keyword evidence="1" id="KW-0238">DNA-binding</keyword>
<name>A0ABW5S0D0_9BACL</name>
<dbReference type="InterPro" id="IPR019734">
    <property type="entry name" value="TPR_rpt"/>
</dbReference>
<proteinExistence type="predicted"/>
<dbReference type="Gene3D" id="1.10.260.40">
    <property type="entry name" value="lambda repressor-like DNA-binding domains"/>
    <property type="match status" value="1"/>
</dbReference>
<reference evidence="4" key="1">
    <citation type="journal article" date="2019" name="Int. J. Syst. Evol. Microbiol.">
        <title>The Global Catalogue of Microorganisms (GCM) 10K type strain sequencing project: providing services to taxonomists for standard genome sequencing and annotation.</title>
        <authorList>
            <consortium name="The Broad Institute Genomics Platform"/>
            <consortium name="The Broad Institute Genome Sequencing Center for Infectious Disease"/>
            <person name="Wu L."/>
            <person name="Ma J."/>
        </authorList>
    </citation>
    <scope>NUCLEOTIDE SEQUENCE [LARGE SCALE GENOMIC DNA]</scope>
    <source>
        <strain evidence="4">TISTR 2466</strain>
    </source>
</reference>
<dbReference type="PANTHER" id="PTHR46797">
    <property type="entry name" value="HTH-TYPE TRANSCRIPTIONAL REGULATOR"/>
    <property type="match status" value="1"/>
</dbReference>
<organism evidence="3 4">
    <name type="scientific">Sporolactobacillus shoreicorticis</name>
    <dbReference type="NCBI Taxonomy" id="1923877"/>
    <lineage>
        <taxon>Bacteria</taxon>
        <taxon>Bacillati</taxon>
        <taxon>Bacillota</taxon>
        <taxon>Bacilli</taxon>
        <taxon>Bacillales</taxon>
        <taxon>Sporolactobacillaceae</taxon>
        <taxon>Sporolactobacillus</taxon>
    </lineage>
</organism>
<dbReference type="Gene3D" id="1.25.40.10">
    <property type="entry name" value="Tetratricopeptide repeat domain"/>
    <property type="match status" value="2"/>
</dbReference>
<dbReference type="CDD" id="cd00093">
    <property type="entry name" value="HTH_XRE"/>
    <property type="match status" value="1"/>
</dbReference>
<dbReference type="InterPro" id="IPR001387">
    <property type="entry name" value="Cro/C1-type_HTH"/>
</dbReference>
<dbReference type="InterPro" id="IPR010982">
    <property type="entry name" value="Lambda_DNA-bd_dom_sf"/>
</dbReference>
<dbReference type="SUPFAM" id="SSF48452">
    <property type="entry name" value="TPR-like"/>
    <property type="match status" value="3"/>
</dbReference>